<evidence type="ECO:0000259" key="1">
    <source>
        <dbReference type="Pfam" id="PF01636"/>
    </source>
</evidence>
<dbReference type="Proteomes" id="UP000198528">
    <property type="component" value="Unassembled WGS sequence"/>
</dbReference>
<keyword evidence="2" id="KW-0808">Transferase</keyword>
<protein>
    <submittedName>
        <fullName evidence="2">Aminoglycoside phosphotransferase</fullName>
    </submittedName>
</protein>
<name>A0A1G6J920_9ACTN</name>
<dbReference type="RefSeq" id="WP_090845408.1">
    <property type="nucleotide sequence ID" value="NZ_FMZL01000004.1"/>
</dbReference>
<gene>
    <name evidence="2" type="ORF">SAMN04487824_10435</name>
</gene>
<dbReference type="InterPro" id="IPR002575">
    <property type="entry name" value="Aminoglycoside_PTrfase"/>
</dbReference>
<sequence length="254" mass="28605">MELPKDKKVIKTRHNKVVYDCGDTVAKVFNATKPPADVFNEALNLARADQAGIDVPQLIEVSKVDGSWALVTKKVAGKTMRDLADEDPSKLDDVMKDFVKLQLDVHQHRNDLMNRQKDKYTRMINSVTEVLDESTRYDLLMRLDGMPNHQKICHGDFVPSNVIVREDGTACICDWAHASQGDGSADCAVSYLHFKLNGQDDFAESYLKTYCELQGTTVEYVSQWFPIVAAAELARGRVVEKDFLLSWISVGDYE</sequence>
<evidence type="ECO:0000313" key="3">
    <source>
        <dbReference type="Proteomes" id="UP000198528"/>
    </source>
</evidence>
<dbReference type="EMBL" id="FMZL01000004">
    <property type="protein sequence ID" value="SDC15147.1"/>
    <property type="molecule type" value="Genomic_DNA"/>
</dbReference>
<accession>A0A1G6J920</accession>
<reference evidence="3" key="1">
    <citation type="submission" date="2016-10" db="EMBL/GenBank/DDBJ databases">
        <authorList>
            <person name="Varghese N."/>
            <person name="Submissions S."/>
        </authorList>
    </citation>
    <scope>NUCLEOTIDE SEQUENCE [LARGE SCALE GENOMIC DNA]</scope>
    <source>
        <strain evidence="3">DSM 22619</strain>
    </source>
</reference>
<proteinExistence type="predicted"/>
<keyword evidence="3" id="KW-1185">Reference proteome</keyword>
<dbReference type="SUPFAM" id="SSF56112">
    <property type="entry name" value="Protein kinase-like (PK-like)"/>
    <property type="match status" value="1"/>
</dbReference>
<dbReference type="Pfam" id="PF01636">
    <property type="entry name" value="APH"/>
    <property type="match status" value="1"/>
</dbReference>
<dbReference type="Gene3D" id="3.90.1200.10">
    <property type="match status" value="1"/>
</dbReference>
<dbReference type="AlphaFoldDB" id="A0A1G6J920"/>
<feature type="domain" description="Aminoglycoside phosphotransferase" evidence="1">
    <location>
        <begin position="22"/>
        <end position="214"/>
    </location>
</feature>
<dbReference type="GO" id="GO:0016740">
    <property type="term" value="F:transferase activity"/>
    <property type="evidence" value="ECO:0007669"/>
    <property type="project" value="UniProtKB-KW"/>
</dbReference>
<dbReference type="InterPro" id="IPR011009">
    <property type="entry name" value="Kinase-like_dom_sf"/>
</dbReference>
<organism evidence="2 3">
    <name type="scientific">Parafannyhessea umbonata</name>
    <dbReference type="NCBI Taxonomy" id="604330"/>
    <lineage>
        <taxon>Bacteria</taxon>
        <taxon>Bacillati</taxon>
        <taxon>Actinomycetota</taxon>
        <taxon>Coriobacteriia</taxon>
        <taxon>Coriobacteriales</taxon>
        <taxon>Atopobiaceae</taxon>
        <taxon>Parafannyhessea</taxon>
    </lineage>
</organism>
<evidence type="ECO:0000313" key="2">
    <source>
        <dbReference type="EMBL" id="SDC15147.1"/>
    </source>
</evidence>
<dbReference type="STRING" id="604330.SAMN04489857_1818"/>